<dbReference type="NCBIfam" id="TIGR02258">
    <property type="entry name" value="2_5_ligase"/>
    <property type="match status" value="1"/>
</dbReference>
<dbReference type="EC" id="3.1.4.58" evidence="2"/>
<dbReference type="PANTHER" id="PTHR35561:SF1">
    <property type="entry name" value="RNA 2',3'-CYCLIC PHOSPHODIESTERASE"/>
    <property type="match status" value="1"/>
</dbReference>
<dbReference type="HAMAP" id="MF_01940">
    <property type="entry name" value="RNA_CPDase"/>
    <property type="match status" value="1"/>
</dbReference>
<protein>
    <recommendedName>
        <fullName evidence="2">RNA 2',3'-cyclic phosphodiesterase</fullName>
        <shortName evidence="2">RNA 2',3'-CPDase</shortName>
        <ecNumber evidence="2">3.1.4.58</ecNumber>
    </recommendedName>
</protein>
<feature type="active site" description="Proton donor" evidence="2">
    <location>
        <position position="40"/>
    </location>
</feature>
<name>A0ABP6N038_9ACTN</name>
<dbReference type="InterPro" id="IPR014051">
    <property type="entry name" value="Phosphoesterase_HXTX"/>
</dbReference>
<comment type="catalytic activity">
    <reaction evidence="2">
        <text>a 3'-end 2',3'-cyclophospho-ribonucleotide-RNA + H2O = a 3'-end 2'-phospho-ribonucleotide-RNA + H(+)</text>
        <dbReference type="Rhea" id="RHEA:11828"/>
        <dbReference type="Rhea" id="RHEA-COMP:10464"/>
        <dbReference type="Rhea" id="RHEA-COMP:17353"/>
        <dbReference type="ChEBI" id="CHEBI:15377"/>
        <dbReference type="ChEBI" id="CHEBI:15378"/>
        <dbReference type="ChEBI" id="CHEBI:83064"/>
        <dbReference type="ChEBI" id="CHEBI:173113"/>
        <dbReference type="EC" id="3.1.4.58"/>
    </reaction>
</comment>
<keyword evidence="1 2" id="KW-0378">Hydrolase</keyword>
<dbReference type="EMBL" id="BAAAUT010000014">
    <property type="protein sequence ID" value="GAA3131192.1"/>
    <property type="molecule type" value="Genomic_DNA"/>
</dbReference>
<feature type="short sequence motif" description="HXTX 1" evidence="2">
    <location>
        <begin position="40"/>
        <end position="43"/>
    </location>
</feature>
<evidence type="ECO:0000313" key="5">
    <source>
        <dbReference type="Proteomes" id="UP001500320"/>
    </source>
</evidence>
<dbReference type="InterPro" id="IPR004175">
    <property type="entry name" value="RNA_CPDase"/>
</dbReference>
<evidence type="ECO:0000259" key="3">
    <source>
        <dbReference type="Pfam" id="PF02834"/>
    </source>
</evidence>
<dbReference type="PANTHER" id="PTHR35561">
    <property type="entry name" value="RNA 2',3'-CYCLIC PHOSPHODIESTERASE"/>
    <property type="match status" value="1"/>
</dbReference>
<organism evidence="4 5">
    <name type="scientific">Planomonospora alba</name>
    <dbReference type="NCBI Taxonomy" id="161354"/>
    <lineage>
        <taxon>Bacteria</taxon>
        <taxon>Bacillati</taxon>
        <taxon>Actinomycetota</taxon>
        <taxon>Actinomycetes</taxon>
        <taxon>Streptosporangiales</taxon>
        <taxon>Streptosporangiaceae</taxon>
        <taxon>Planomonospora</taxon>
    </lineage>
</organism>
<sequence length="205" mass="22595">MRLFVALLPPRRARDELARALAPHREGWPQLRWVDPENWHLTLAFLGEVPEEAVPGLELRLARAASRYAPMTLAFAGAGAFPSARRCRVFWAGLRGGGESYGGRPEIVRLADSTAAGARREGIEVDDRRFKPHLTLARARTRGDVDARPLVEALEPFAGAEWEAETVHLMRSSFGSPQAGPERGGVRYETVAEWPLVARAPRGQG</sequence>
<feature type="active site" description="Proton acceptor" evidence="2">
    <location>
        <position position="133"/>
    </location>
</feature>
<feature type="domain" description="Phosphoesterase HXTX" evidence="3">
    <location>
        <begin position="104"/>
        <end position="173"/>
    </location>
</feature>
<reference evidence="5" key="1">
    <citation type="journal article" date="2019" name="Int. J. Syst. Evol. Microbiol.">
        <title>The Global Catalogue of Microorganisms (GCM) 10K type strain sequencing project: providing services to taxonomists for standard genome sequencing and annotation.</title>
        <authorList>
            <consortium name="The Broad Institute Genomics Platform"/>
            <consortium name="The Broad Institute Genome Sequencing Center for Infectious Disease"/>
            <person name="Wu L."/>
            <person name="Ma J."/>
        </authorList>
    </citation>
    <scope>NUCLEOTIDE SEQUENCE [LARGE SCALE GENOMIC DNA]</scope>
    <source>
        <strain evidence="5">JCM 9373</strain>
    </source>
</reference>
<gene>
    <name evidence="4" type="primary">thpR</name>
    <name evidence="4" type="ORF">GCM10010466_22280</name>
</gene>
<comment type="caution">
    <text evidence="4">The sequence shown here is derived from an EMBL/GenBank/DDBJ whole genome shotgun (WGS) entry which is preliminary data.</text>
</comment>
<keyword evidence="5" id="KW-1185">Reference proteome</keyword>
<evidence type="ECO:0000256" key="1">
    <source>
        <dbReference type="ARBA" id="ARBA00022801"/>
    </source>
</evidence>
<evidence type="ECO:0000256" key="2">
    <source>
        <dbReference type="HAMAP-Rule" id="MF_01940"/>
    </source>
</evidence>
<proteinExistence type="inferred from homology"/>
<dbReference type="Pfam" id="PF02834">
    <property type="entry name" value="LigT_PEase"/>
    <property type="match status" value="2"/>
</dbReference>
<dbReference type="RefSeq" id="WP_344858478.1">
    <property type="nucleotide sequence ID" value="NZ_BAAAUT010000014.1"/>
</dbReference>
<feature type="short sequence motif" description="HXTX 2" evidence="2">
    <location>
        <begin position="133"/>
        <end position="136"/>
    </location>
</feature>
<dbReference type="Proteomes" id="UP001500320">
    <property type="component" value="Unassembled WGS sequence"/>
</dbReference>
<dbReference type="SUPFAM" id="SSF55144">
    <property type="entry name" value="LigT-like"/>
    <property type="match status" value="1"/>
</dbReference>
<feature type="domain" description="Phosphoesterase HXTX" evidence="3">
    <location>
        <begin position="9"/>
        <end position="91"/>
    </location>
</feature>
<comment type="function">
    <text evidence="2">Hydrolyzes RNA 2',3'-cyclic phosphodiester to an RNA 2'-phosphomonoester.</text>
</comment>
<accession>A0ABP6N038</accession>
<dbReference type="InterPro" id="IPR009097">
    <property type="entry name" value="Cyclic_Pdiesterase"/>
</dbReference>
<evidence type="ECO:0000313" key="4">
    <source>
        <dbReference type="EMBL" id="GAA3131192.1"/>
    </source>
</evidence>
<dbReference type="Gene3D" id="3.90.1140.10">
    <property type="entry name" value="Cyclic phosphodiesterase"/>
    <property type="match status" value="1"/>
</dbReference>
<comment type="similarity">
    <text evidence="2">Belongs to the 2H phosphoesterase superfamily. ThpR family.</text>
</comment>